<evidence type="ECO:0000256" key="9">
    <source>
        <dbReference type="ARBA" id="ARBA00022679"/>
    </source>
</evidence>
<feature type="region of interest" description="Disordered" evidence="20">
    <location>
        <begin position="267"/>
        <end position="374"/>
    </location>
</feature>
<evidence type="ECO:0000256" key="16">
    <source>
        <dbReference type="ARBA" id="ARBA00032853"/>
    </source>
</evidence>
<evidence type="ECO:0000313" key="21">
    <source>
        <dbReference type="EMBL" id="EMA01651.1"/>
    </source>
</evidence>
<evidence type="ECO:0000256" key="6">
    <source>
        <dbReference type="ARBA" id="ARBA00015850"/>
    </source>
</evidence>
<evidence type="ECO:0000256" key="11">
    <source>
        <dbReference type="ARBA" id="ARBA00022842"/>
    </source>
</evidence>
<evidence type="ECO:0000256" key="3">
    <source>
        <dbReference type="ARBA" id="ARBA00004663"/>
    </source>
</evidence>
<evidence type="ECO:0000256" key="15">
    <source>
        <dbReference type="ARBA" id="ARBA00032605"/>
    </source>
</evidence>
<feature type="compositionally biased region" description="Basic residues" evidence="20">
    <location>
        <begin position="287"/>
        <end position="304"/>
    </location>
</feature>
<evidence type="ECO:0000256" key="13">
    <source>
        <dbReference type="ARBA" id="ARBA00023136"/>
    </source>
</evidence>
<evidence type="ECO:0000256" key="17">
    <source>
        <dbReference type="ARBA" id="ARBA00048623"/>
    </source>
</evidence>
<evidence type="ECO:0000256" key="18">
    <source>
        <dbReference type="ARBA" id="ARBA00049504"/>
    </source>
</evidence>
<comment type="cofactor">
    <cofactor evidence="1 19">
        <name>Mg(2+)</name>
        <dbReference type="ChEBI" id="CHEBI:18420"/>
    </cofactor>
</comment>
<comment type="pathway">
    <text evidence="3 19">Cofactor biosynthesis; adenosylcobalamin biosynthesis; adenosylcobalamin from cob(II)yrinate a,c-diamide: step 7/7.</text>
</comment>
<dbReference type="UniPathway" id="UPA00148">
    <property type="reaction ID" value="UER00238"/>
</dbReference>
<evidence type="ECO:0000313" key="22">
    <source>
        <dbReference type="Proteomes" id="UP000011553"/>
    </source>
</evidence>
<evidence type="ECO:0000256" key="20">
    <source>
        <dbReference type="SAM" id="MobiDB-lite"/>
    </source>
</evidence>
<keyword evidence="8 19" id="KW-0169">Cobalamin biosynthesis</keyword>
<evidence type="ECO:0000256" key="19">
    <source>
        <dbReference type="HAMAP-Rule" id="MF_00719"/>
    </source>
</evidence>
<keyword evidence="13 19" id="KW-0472">Membrane</keyword>
<feature type="transmembrane region" description="Helical" evidence="19">
    <location>
        <begin position="139"/>
        <end position="163"/>
    </location>
</feature>
<dbReference type="PANTHER" id="PTHR34148:SF1">
    <property type="entry name" value="ADENOSYLCOBINAMIDE-GDP RIBAZOLETRANSFERASE"/>
    <property type="match status" value="1"/>
</dbReference>
<keyword evidence="9 19" id="KW-0808">Transferase</keyword>
<protein>
    <recommendedName>
        <fullName evidence="6 19">Adenosylcobinamide-GDP ribazoletransferase</fullName>
        <ecNumber evidence="5 19">2.7.8.26</ecNumber>
    </recommendedName>
    <alternativeName>
        <fullName evidence="16 19">Cobalamin synthase</fullName>
    </alternativeName>
    <alternativeName>
        <fullName evidence="15 19">Cobalamin-5'-phosphate synthase</fullName>
    </alternativeName>
</protein>
<accession>M0IY53</accession>
<evidence type="ECO:0000256" key="10">
    <source>
        <dbReference type="ARBA" id="ARBA00022692"/>
    </source>
</evidence>
<proteinExistence type="inferred from homology"/>
<dbReference type="EMBL" id="AOLP01000017">
    <property type="protein sequence ID" value="EMA01651.1"/>
    <property type="molecule type" value="Genomic_DNA"/>
</dbReference>
<comment type="similarity">
    <text evidence="4 19">Belongs to the CobS family.</text>
</comment>
<evidence type="ECO:0000256" key="8">
    <source>
        <dbReference type="ARBA" id="ARBA00022573"/>
    </source>
</evidence>
<dbReference type="AlphaFoldDB" id="M0IY53"/>
<comment type="function">
    <text evidence="14 19">Joins adenosylcobinamide-GDP and alpha-ribazole to generate adenosylcobalamin (Ado-cobalamin). Also synthesizes adenosylcobalamin 5'-phosphate from adenosylcobinamide-GDP and alpha-ribazole 5'-phosphate.</text>
</comment>
<evidence type="ECO:0000256" key="2">
    <source>
        <dbReference type="ARBA" id="ARBA00004651"/>
    </source>
</evidence>
<feature type="compositionally biased region" description="Polar residues" evidence="20">
    <location>
        <begin position="325"/>
        <end position="356"/>
    </location>
</feature>
<dbReference type="NCBIfam" id="TIGR00317">
    <property type="entry name" value="cobS"/>
    <property type="match status" value="1"/>
</dbReference>
<feature type="transmembrane region" description="Helical" evidence="19">
    <location>
        <begin position="106"/>
        <end position="127"/>
    </location>
</feature>
<keyword evidence="10 19" id="KW-0812">Transmembrane</keyword>
<comment type="catalytic activity">
    <reaction evidence="18 19">
        <text>alpha-ribazole 5'-phosphate + adenosylcob(III)inamide-GDP = adenosylcob(III)alamin 5'-phosphate + GMP + H(+)</text>
        <dbReference type="Rhea" id="RHEA:23560"/>
        <dbReference type="ChEBI" id="CHEBI:15378"/>
        <dbReference type="ChEBI" id="CHEBI:57918"/>
        <dbReference type="ChEBI" id="CHEBI:58115"/>
        <dbReference type="ChEBI" id="CHEBI:60487"/>
        <dbReference type="ChEBI" id="CHEBI:60493"/>
        <dbReference type="EC" id="2.7.8.26"/>
    </reaction>
</comment>
<dbReference type="PANTHER" id="PTHR34148">
    <property type="entry name" value="ADENOSYLCOBINAMIDE-GDP RIBAZOLETRANSFERASE"/>
    <property type="match status" value="1"/>
</dbReference>
<feature type="compositionally biased region" description="Low complexity" evidence="20">
    <location>
        <begin position="305"/>
        <end position="324"/>
    </location>
</feature>
<sequence>MVLTALRGALGFLTRLPVGGDESNWDAFRRAPAAFPLAGYVVGALAALPLLLPLPIPTAAALYLVTLYLVTGVTHADGLADLGDAAVVHGDADRRLSVLKDSQTGVGGLLAFGLTLVALALGAFGLAGAGGRVGLTAAVAIALAAEVGAKAGMATLVCLGAPAHEGLGSALVGENSPSGLLAVAVACLPVVALAPVTGGPAVVAALCCGPVVALLVRSWGCARLGGVSGDLLGATNDWPAPRPSTWGCDVDALVMCGGRGTRLDAPVESRSWTSAGGPCSTGSPRRSATRRSRPSARSPRRTRRTPASEPPTSVSTPSRPPARATSPTSDSRWTASPGRSSPSSPTCRSWLPNTSMRSSRPPTAGPPPRASPSN</sequence>
<evidence type="ECO:0000256" key="12">
    <source>
        <dbReference type="ARBA" id="ARBA00022989"/>
    </source>
</evidence>
<dbReference type="HAMAP" id="MF_00719">
    <property type="entry name" value="CobS"/>
    <property type="match status" value="1"/>
</dbReference>
<dbReference type="GO" id="GO:0009236">
    <property type="term" value="P:cobalamin biosynthetic process"/>
    <property type="evidence" value="ECO:0007669"/>
    <property type="project" value="UniProtKB-UniRule"/>
</dbReference>
<feature type="transmembrane region" description="Helical" evidence="19">
    <location>
        <begin position="33"/>
        <end position="52"/>
    </location>
</feature>
<dbReference type="GO" id="GO:0008818">
    <property type="term" value="F:cobalamin 5'-phosphate synthase activity"/>
    <property type="evidence" value="ECO:0007669"/>
    <property type="project" value="UniProtKB-UniRule"/>
</dbReference>
<keyword evidence="22" id="KW-1185">Reference proteome</keyword>
<evidence type="ECO:0000256" key="5">
    <source>
        <dbReference type="ARBA" id="ARBA00013200"/>
    </source>
</evidence>
<dbReference type="Proteomes" id="UP000011553">
    <property type="component" value="Unassembled WGS sequence"/>
</dbReference>
<comment type="caution">
    <text evidence="21">The sequence shown here is derived from an EMBL/GenBank/DDBJ whole genome shotgun (WGS) entry which is preliminary data.</text>
</comment>
<comment type="catalytic activity">
    <reaction evidence="17 19">
        <text>alpha-ribazole + adenosylcob(III)inamide-GDP = adenosylcob(III)alamin + GMP + H(+)</text>
        <dbReference type="Rhea" id="RHEA:16049"/>
        <dbReference type="ChEBI" id="CHEBI:10329"/>
        <dbReference type="ChEBI" id="CHEBI:15378"/>
        <dbReference type="ChEBI" id="CHEBI:18408"/>
        <dbReference type="ChEBI" id="CHEBI:58115"/>
        <dbReference type="ChEBI" id="CHEBI:60487"/>
        <dbReference type="EC" id="2.7.8.26"/>
    </reaction>
</comment>
<keyword evidence="7 19" id="KW-1003">Cell membrane</keyword>
<keyword evidence="11 19" id="KW-0460">Magnesium</keyword>
<dbReference type="Pfam" id="PF02654">
    <property type="entry name" value="CobS"/>
    <property type="match status" value="1"/>
</dbReference>
<evidence type="ECO:0000256" key="1">
    <source>
        <dbReference type="ARBA" id="ARBA00001946"/>
    </source>
</evidence>
<dbReference type="GO" id="GO:0005886">
    <property type="term" value="C:plasma membrane"/>
    <property type="evidence" value="ECO:0007669"/>
    <property type="project" value="UniProtKB-SubCell"/>
</dbReference>
<comment type="subcellular location">
    <subcellularLocation>
        <location evidence="2 19">Cell membrane</location>
        <topology evidence="2 19">Multi-pass membrane protein</topology>
    </subcellularLocation>
</comment>
<keyword evidence="12 19" id="KW-1133">Transmembrane helix</keyword>
<dbReference type="EC" id="2.7.8.26" evidence="5 19"/>
<organism evidence="21 22">
    <name type="scientific">Haloferax denitrificans ATCC 35960</name>
    <dbReference type="NCBI Taxonomy" id="662478"/>
    <lineage>
        <taxon>Archaea</taxon>
        <taxon>Methanobacteriati</taxon>
        <taxon>Methanobacteriota</taxon>
        <taxon>Stenosarchaea group</taxon>
        <taxon>Halobacteria</taxon>
        <taxon>Halobacteriales</taxon>
        <taxon>Haloferacaceae</taxon>
        <taxon>Haloferax</taxon>
    </lineage>
</organism>
<evidence type="ECO:0000256" key="4">
    <source>
        <dbReference type="ARBA" id="ARBA00010561"/>
    </source>
</evidence>
<reference evidence="21 22" key="1">
    <citation type="journal article" date="2014" name="PLoS Genet.">
        <title>Phylogenetically driven sequencing of extremely halophilic archaea reveals strategies for static and dynamic osmo-response.</title>
        <authorList>
            <person name="Becker E.A."/>
            <person name="Seitzer P.M."/>
            <person name="Tritt A."/>
            <person name="Larsen D."/>
            <person name="Krusor M."/>
            <person name="Yao A.I."/>
            <person name="Wu D."/>
            <person name="Madern D."/>
            <person name="Eisen J.A."/>
            <person name="Darling A.E."/>
            <person name="Facciotti M.T."/>
        </authorList>
    </citation>
    <scope>NUCLEOTIDE SEQUENCE [LARGE SCALE GENOMIC DNA]</scope>
    <source>
        <strain evidence="21 22">ATCC 35960</strain>
    </source>
</reference>
<feature type="compositionally biased region" description="Pro residues" evidence="20">
    <location>
        <begin position="363"/>
        <end position="374"/>
    </location>
</feature>
<dbReference type="InterPro" id="IPR003805">
    <property type="entry name" value="CobS"/>
</dbReference>
<name>M0IY53_9EURY</name>
<evidence type="ECO:0000256" key="7">
    <source>
        <dbReference type="ARBA" id="ARBA00022475"/>
    </source>
</evidence>
<evidence type="ECO:0000256" key="14">
    <source>
        <dbReference type="ARBA" id="ARBA00025228"/>
    </source>
</evidence>
<gene>
    <name evidence="19" type="primary">cobS</name>
    <name evidence="21" type="ORF">C438_14881</name>
</gene>
<dbReference type="GO" id="GO:0051073">
    <property type="term" value="F:adenosylcobinamide-GDP ribazoletransferase activity"/>
    <property type="evidence" value="ECO:0007669"/>
    <property type="project" value="UniProtKB-UniRule"/>
</dbReference>
<feature type="transmembrane region" description="Helical" evidence="19">
    <location>
        <begin position="183"/>
        <end position="216"/>
    </location>
</feature>